<dbReference type="FunCoup" id="A0A804UC37">
    <property type="interactions" value="2"/>
</dbReference>
<feature type="domain" description="TOD1/MUCI70 glycosyltransferase-like" evidence="3">
    <location>
        <begin position="190"/>
        <end position="501"/>
    </location>
</feature>
<organism evidence="4 5">
    <name type="scientific">Zea mays</name>
    <name type="common">Maize</name>
    <dbReference type="NCBI Taxonomy" id="4577"/>
    <lineage>
        <taxon>Eukaryota</taxon>
        <taxon>Viridiplantae</taxon>
        <taxon>Streptophyta</taxon>
        <taxon>Embryophyta</taxon>
        <taxon>Tracheophyta</taxon>
        <taxon>Spermatophyta</taxon>
        <taxon>Magnoliopsida</taxon>
        <taxon>Liliopsida</taxon>
        <taxon>Poales</taxon>
        <taxon>Poaceae</taxon>
        <taxon>PACMAD clade</taxon>
        <taxon>Panicoideae</taxon>
        <taxon>Andropogonodae</taxon>
        <taxon>Andropogoneae</taxon>
        <taxon>Tripsacinae</taxon>
        <taxon>Zea</taxon>
    </lineage>
</organism>
<dbReference type="InterPro" id="IPR006852">
    <property type="entry name" value="TOD1_MUCI70"/>
</dbReference>
<evidence type="ECO:0000259" key="3">
    <source>
        <dbReference type="Pfam" id="PF04765"/>
    </source>
</evidence>
<dbReference type="InParanoid" id="A0A804UC37"/>
<dbReference type="PANTHER" id="PTHR12956:SF38">
    <property type="entry name" value="HEXOSYLTRANSFERASE MUCI70-RELATED"/>
    <property type="match status" value="1"/>
</dbReference>
<feature type="compositionally biased region" description="Basic residues" evidence="1">
    <location>
        <begin position="609"/>
        <end position="626"/>
    </location>
</feature>
<proteinExistence type="evidence at protein level"/>
<sequence length="636" mass="70689">MTGSAASLGLRSGSYGSLAAAVGGGRKAGAAAACRPLRGEKDRLQLLHRALRLGGRRRAGVLLLLAVVSAAVFSSLFAVVKDDSNSISIVNNYEVPNAIQKSVYPSTTRPLMMSGNQYSTSVVNKIELPNRLHLTYANFTHPCEGFSVPPPLVDKKRTGPRPCPVCYVSVDQAFALMPLQASPSPVVKNLNYVSEDGVTANLSNLGSGFGGHPSLEQRNKSFNINESMTVHCGFVRGKKPGQGTGFDIKDDDLLEMEQCRELVVASAIFGNYDMIQHPRNISEFSKANACFYMFVDEETEAYVKNSSSLYNNNKVGLWRLVVVRNLPYEDPRRTGKIPKLLLHRLFPNVKFSVWIDAKLQLVADPYLLLERFLWRKNTTFAISRHYKRFDVFEEAEANKAAGKYYNASIDYQIEFYRNEGLTHYSPAKLPITSDVPEGCVIIREHIPITNLFTCLWFNEVDRFTSRDQISFSTVRDKIRARVGWMPEMFMDCERRNFVVQVLPLTHNPLCHSVLPHLFWLHGCLTAGTNKLATKAALYFILGVLLPAAHVKLTSTSLLLTLHQAYHRELLEQMIASGRMPPSGAVVVTDAAPSRKVRAGSRKATPSKKPSVKRKKEKKSSSRRRLPKPVAGGLGAM</sequence>
<dbReference type="EnsemblPlants" id="Zm00001eb293190_T001">
    <property type="protein sequence ID" value="Zm00001eb293190_P001"/>
    <property type="gene ID" value="Zm00001eb293190"/>
</dbReference>
<reference evidence="4" key="2">
    <citation type="submission" date="2019-07" db="EMBL/GenBank/DDBJ databases">
        <authorList>
            <person name="Seetharam A."/>
            <person name="Woodhouse M."/>
            <person name="Cannon E."/>
        </authorList>
    </citation>
    <scope>NUCLEOTIDE SEQUENCE [LARGE SCALE GENOMIC DNA]</scope>
    <source>
        <strain evidence="4">cv. B73</strain>
    </source>
</reference>
<evidence type="ECO:0007829" key="6">
    <source>
        <dbReference type="PeptideAtlas" id="A0A804UC37"/>
    </source>
</evidence>
<dbReference type="Proteomes" id="UP000007305">
    <property type="component" value="Chromosome 6"/>
</dbReference>
<keyword evidence="2" id="KW-0812">Transmembrane</keyword>
<evidence type="ECO:0000256" key="1">
    <source>
        <dbReference type="SAM" id="MobiDB-lite"/>
    </source>
</evidence>
<keyword evidence="2" id="KW-1133">Transmembrane helix</keyword>
<dbReference type="InterPro" id="IPR048354">
    <property type="entry name" value="TOD1_MUCI70_glycTrfase_dom"/>
</dbReference>
<gene>
    <name evidence="4" type="primary">LOC103630624</name>
</gene>
<dbReference type="Gramene" id="Zm00001eb293190_T001">
    <property type="protein sequence ID" value="Zm00001eb293190_P001"/>
    <property type="gene ID" value="Zm00001eb293190"/>
</dbReference>
<feature type="region of interest" description="Disordered" evidence="1">
    <location>
        <begin position="590"/>
        <end position="636"/>
    </location>
</feature>
<evidence type="ECO:0000256" key="2">
    <source>
        <dbReference type="SAM" id="Phobius"/>
    </source>
</evidence>
<protein>
    <recommendedName>
        <fullName evidence="3">TOD1/MUCI70 glycosyltransferase-like domain-containing protein</fullName>
    </recommendedName>
</protein>
<reference evidence="5" key="1">
    <citation type="journal article" date="2009" name="Science">
        <title>The B73 maize genome: complexity, diversity, and dynamics.</title>
        <authorList>
            <person name="Schnable P.S."/>
            <person name="Ware D."/>
            <person name="Fulton R.S."/>
            <person name="Stein J.C."/>
            <person name="Wei F."/>
            <person name="Pasternak S."/>
            <person name="Liang C."/>
            <person name="Zhang J."/>
            <person name="Fulton L."/>
            <person name="Graves T.A."/>
            <person name="Minx P."/>
            <person name="Reily A.D."/>
            <person name="Courtney L."/>
            <person name="Kruchowski S.S."/>
            <person name="Tomlinson C."/>
            <person name="Strong C."/>
            <person name="Delehaunty K."/>
            <person name="Fronick C."/>
            <person name="Courtney B."/>
            <person name="Rock S.M."/>
            <person name="Belter E."/>
            <person name="Du F."/>
            <person name="Kim K."/>
            <person name="Abbott R.M."/>
            <person name="Cotton M."/>
            <person name="Levy A."/>
            <person name="Marchetto P."/>
            <person name="Ochoa K."/>
            <person name="Jackson S.M."/>
            <person name="Gillam B."/>
            <person name="Chen W."/>
            <person name="Yan L."/>
            <person name="Higginbotham J."/>
            <person name="Cardenas M."/>
            <person name="Waligorski J."/>
            <person name="Applebaum E."/>
            <person name="Phelps L."/>
            <person name="Falcone J."/>
            <person name="Kanchi K."/>
            <person name="Thane T."/>
            <person name="Scimone A."/>
            <person name="Thane N."/>
            <person name="Henke J."/>
            <person name="Wang T."/>
            <person name="Ruppert J."/>
            <person name="Shah N."/>
            <person name="Rotter K."/>
            <person name="Hodges J."/>
            <person name="Ingenthron E."/>
            <person name="Cordes M."/>
            <person name="Kohlberg S."/>
            <person name="Sgro J."/>
            <person name="Delgado B."/>
            <person name="Mead K."/>
            <person name="Chinwalla A."/>
            <person name="Leonard S."/>
            <person name="Crouse K."/>
            <person name="Collura K."/>
            <person name="Kudrna D."/>
            <person name="Currie J."/>
            <person name="He R."/>
            <person name="Angelova A."/>
            <person name="Rajasekar S."/>
            <person name="Mueller T."/>
            <person name="Lomeli R."/>
            <person name="Scara G."/>
            <person name="Ko A."/>
            <person name="Delaney K."/>
            <person name="Wissotski M."/>
            <person name="Lopez G."/>
            <person name="Campos D."/>
            <person name="Braidotti M."/>
            <person name="Ashley E."/>
            <person name="Golser W."/>
            <person name="Kim H."/>
            <person name="Lee S."/>
            <person name="Lin J."/>
            <person name="Dujmic Z."/>
            <person name="Kim W."/>
            <person name="Talag J."/>
            <person name="Zuccolo A."/>
            <person name="Fan C."/>
            <person name="Sebastian A."/>
            <person name="Kramer M."/>
            <person name="Spiegel L."/>
            <person name="Nascimento L."/>
            <person name="Zutavern T."/>
            <person name="Miller B."/>
            <person name="Ambroise C."/>
            <person name="Muller S."/>
            <person name="Spooner W."/>
            <person name="Narechania A."/>
            <person name="Ren L."/>
            <person name="Wei S."/>
            <person name="Kumari S."/>
            <person name="Faga B."/>
            <person name="Levy M.J."/>
            <person name="McMahan L."/>
            <person name="Van Buren P."/>
            <person name="Vaughn M.W."/>
            <person name="Ying K."/>
            <person name="Yeh C.-T."/>
            <person name="Emrich S.J."/>
            <person name="Jia Y."/>
            <person name="Kalyanaraman A."/>
            <person name="Hsia A.-P."/>
            <person name="Barbazuk W.B."/>
            <person name="Baucom R.S."/>
            <person name="Brutnell T.P."/>
            <person name="Carpita N.C."/>
            <person name="Chaparro C."/>
            <person name="Chia J.-M."/>
            <person name="Deragon J.-M."/>
            <person name="Estill J.C."/>
            <person name="Fu Y."/>
            <person name="Jeddeloh J.A."/>
            <person name="Han Y."/>
            <person name="Lee H."/>
            <person name="Li P."/>
            <person name="Lisch D.R."/>
            <person name="Liu S."/>
            <person name="Liu Z."/>
            <person name="Nagel D.H."/>
            <person name="McCann M.C."/>
            <person name="SanMiguel P."/>
            <person name="Myers A.M."/>
            <person name="Nettleton D."/>
            <person name="Nguyen J."/>
            <person name="Penning B.W."/>
            <person name="Ponnala L."/>
            <person name="Schneider K.L."/>
            <person name="Schwartz D.C."/>
            <person name="Sharma A."/>
            <person name="Soderlund C."/>
            <person name="Springer N.M."/>
            <person name="Sun Q."/>
            <person name="Wang H."/>
            <person name="Waterman M."/>
            <person name="Westerman R."/>
            <person name="Wolfgruber T.K."/>
            <person name="Yang L."/>
            <person name="Yu Y."/>
            <person name="Zhang L."/>
            <person name="Zhou S."/>
            <person name="Zhu Q."/>
            <person name="Bennetzen J.L."/>
            <person name="Dawe R.K."/>
            <person name="Jiang J."/>
            <person name="Jiang N."/>
            <person name="Presting G.G."/>
            <person name="Wessler S.R."/>
            <person name="Aluru S."/>
            <person name="Martienssen R.A."/>
            <person name="Clifton S.W."/>
            <person name="McCombie W.R."/>
            <person name="Wing R.A."/>
            <person name="Wilson R.K."/>
        </authorList>
    </citation>
    <scope>NUCLEOTIDE SEQUENCE [LARGE SCALE GENOMIC DNA]</scope>
    <source>
        <strain evidence="5">cv. B73</strain>
    </source>
</reference>
<keyword evidence="2" id="KW-0472">Membrane</keyword>
<feature type="transmembrane region" description="Helical" evidence="2">
    <location>
        <begin position="59"/>
        <end position="80"/>
    </location>
</feature>
<dbReference type="PANTHER" id="PTHR12956">
    <property type="entry name" value="ALKALINE CERAMIDASE-RELATED"/>
    <property type="match status" value="1"/>
</dbReference>
<reference evidence="4" key="3">
    <citation type="submission" date="2021-05" db="UniProtKB">
        <authorList>
            <consortium name="EnsemblPlants"/>
        </authorList>
    </citation>
    <scope>IDENTIFICATION</scope>
    <source>
        <strain evidence="4">cv. B73</strain>
    </source>
</reference>
<name>A0A804UC37_MAIZE</name>
<evidence type="ECO:0000313" key="5">
    <source>
        <dbReference type="Proteomes" id="UP000007305"/>
    </source>
</evidence>
<accession>A0A804UC37</accession>
<keyword evidence="5" id="KW-1185">Reference proteome</keyword>
<evidence type="ECO:0000313" key="4">
    <source>
        <dbReference type="EnsemblPlants" id="Zm00001eb293190_P001"/>
    </source>
</evidence>
<keyword evidence="6" id="KW-1267">Proteomics identification</keyword>
<dbReference type="AlphaFoldDB" id="A0A804UC37"/>
<dbReference type="Pfam" id="PF04765">
    <property type="entry name" value="TOD1_MUCI70"/>
    <property type="match status" value="1"/>
</dbReference>